<feature type="region of interest" description="Disordered" evidence="1">
    <location>
        <begin position="1"/>
        <end position="64"/>
    </location>
</feature>
<accession>A0A6J4IKS7</accession>
<feature type="non-terminal residue" evidence="2">
    <location>
        <position position="1"/>
    </location>
</feature>
<protein>
    <submittedName>
        <fullName evidence="2">Uncharacterized protein</fullName>
    </submittedName>
</protein>
<organism evidence="2">
    <name type="scientific">uncultured Mycobacteriales bacterium</name>
    <dbReference type="NCBI Taxonomy" id="581187"/>
    <lineage>
        <taxon>Bacteria</taxon>
        <taxon>Bacillati</taxon>
        <taxon>Actinomycetota</taxon>
        <taxon>Actinomycetes</taxon>
        <taxon>Mycobacteriales</taxon>
        <taxon>environmental samples</taxon>
    </lineage>
</organism>
<feature type="compositionally biased region" description="Low complexity" evidence="1">
    <location>
        <begin position="43"/>
        <end position="57"/>
    </location>
</feature>
<feature type="non-terminal residue" evidence="2">
    <location>
        <position position="64"/>
    </location>
</feature>
<evidence type="ECO:0000313" key="2">
    <source>
        <dbReference type="EMBL" id="CAA9255004.1"/>
    </source>
</evidence>
<proteinExistence type="predicted"/>
<gene>
    <name evidence="2" type="ORF">AVDCRST_MAG41-2105</name>
</gene>
<reference evidence="2" key="1">
    <citation type="submission" date="2020-02" db="EMBL/GenBank/DDBJ databases">
        <authorList>
            <person name="Meier V. D."/>
        </authorList>
    </citation>
    <scope>NUCLEOTIDE SEQUENCE</scope>
    <source>
        <strain evidence="2">AVDCRST_MAG41</strain>
    </source>
</reference>
<dbReference type="EMBL" id="CADCTP010000191">
    <property type="protein sequence ID" value="CAA9255004.1"/>
    <property type="molecule type" value="Genomic_DNA"/>
</dbReference>
<evidence type="ECO:0000256" key="1">
    <source>
        <dbReference type="SAM" id="MobiDB-lite"/>
    </source>
</evidence>
<dbReference type="AlphaFoldDB" id="A0A6J4IKS7"/>
<sequence>CGCRSSGCGWKTTSGWATPARSRATTSWPGSAAARSSRRSPRASRPSRSGGPSATSSRSRRGSD</sequence>
<name>A0A6J4IKS7_9ACTN</name>